<dbReference type="RefSeq" id="WP_159964391.1">
    <property type="nucleotide sequence ID" value="NZ_APKE01000013.1"/>
</dbReference>
<reference evidence="1" key="1">
    <citation type="submission" date="2013-03" db="EMBL/GenBank/DDBJ databases">
        <title>Genome Sequence of the Profundibacterium mesophilum strain KAUST100406-0324T from Red Sea, a novel genus in the family Rhodobacteraceae.</title>
        <authorList>
            <person name="Essack M."/>
            <person name="Alam I."/>
            <person name="Lafi F."/>
            <person name="Alawi W."/>
            <person name="Kamanu F."/>
            <person name="Al-Suwailem A."/>
            <person name="Lee O.O."/>
            <person name="Xu Y."/>
            <person name="Bajic V."/>
            <person name="Qian P.-Y."/>
            <person name="Archer J."/>
        </authorList>
    </citation>
    <scope>NUCLEOTIDE SEQUENCE</scope>
    <source>
        <strain evidence="1">KAUST100406-0324</strain>
    </source>
</reference>
<keyword evidence="1" id="KW-0413">Isomerase</keyword>
<dbReference type="GO" id="GO:0008111">
    <property type="term" value="F:alpha-methylacyl-CoA racemase activity"/>
    <property type="evidence" value="ECO:0007669"/>
    <property type="project" value="UniProtKB-EC"/>
</dbReference>
<dbReference type="SUPFAM" id="SSF89796">
    <property type="entry name" value="CoA-transferase family III (CaiB/BaiF)"/>
    <property type="match status" value="1"/>
</dbReference>
<organism evidence="1 2">
    <name type="scientific">Profundibacterium mesophilum KAUST100406-0324</name>
    <dbReference type="NCBI Taxonomy" id="1037889"/>
    <lineage>
        <taxon>Bacteria</taxon>
        <taxon>Pseudomonadati</taxon>
        <taxon>Pseudomonadota</taxon>
        <taxon>Alphaproteobacteria</taxon>
        <taxon>Rhodobacterales</taxon>
        <taxon>Roseobacteraceae</taxon>
        <taxon>Profundibacterium</taxon>
    </lineage>
</organism>
<dbReference type="EC" id="5.1.99.4" evidence="1"/>
<sequence length="350" mass="36509">MSGTGPLDGIEVLEFDAIGPVPFCAMMLADHGARITRVTRPGGQPGGIDAGDADMMLRGRAREVPLDLKSSGGRAAALELVAGADILLEGFRPGVMERLGLDPAACAARNRAIVYCRLTGYGQDGPLATHPGHDINYIAQSGALHAMGRRDAPPPPPLSLVGDFGGGGMMAAFAVLAALLAARTSGRGAVIDAAMADGAALLMALSYGLRNAGIGSAAREANLLDGAAPFYRCYATRDEKFIAAGALEPKFYAAMRRALGLDAQIFDAQMDRERWPEMAARIARIVAARDMAAWRPAIADPDACLSEVLDMDAAARGGHLRARGMLGLSRRGIELGRAPRIDPLPGMPGD</sequence>
<dbReference type="Gene3D" id="3.40.50.10540">
    <property type="entry name" value="Crotonobetainyl-coa:carnitine coa-transferase, domain 1"/>
    <property type="match status" value="1"/>
</dbReference>
<dbReference type="Pfam" id="PF02515">
    <property type="entry name" value="CoA_transf_3"/>
    <property type="match status" value="1"/>
</dbReference>
<dbReference type="PANTHER" id="PTHR48228:SF5">
    <property type="entry name" value="ALPHA-METHYLACYL-COA RACEMASE"/>
    <property type="match status" value="1"/>
</dbReference>
<dbReference type="Gene3D" id="3.30.1540.10">
    <property type="entry name" value="formyl-coa transferase, domain 3"/>
    <property type="match status" value="1"/>
</dbReference>
<dbReference type="AlphaFoldDB" id="A0A921NU50"/>
<accession>A0A921NU50</accession>
<dbReference type="InterPro" id="IPR050509">
    <property type="entry name" value="CoA-transferase_III"/>
</dbReference>
<protein>
    <submittedName>
        <fullName evidence="1">Alpha-methylacyl-CoA racemase</fullName>
        <ecNumber evidence="1">5.1.99.4</ecNumber>
    </submittedName>
</protein>
<proteinExistence type="predicted"/>
<dbReference type="PANTHER" id="PTHR48228">
    <property type="entry name" value="SUCCINYL-COA--D-CITRAMALATE COA-TRANSFERASE"/>
    <property type="match status" value="1"/>
</dbReference>
<dbReference type="InterPro" id="IPR023606">
    <property type="entry name" value="CoA-Trfase_III_dom_1_sf"/>
</dbReference>
<keyword evidence="2" id="KW-1185">Reference proteome</keyword>
<evidence type="ECO:0000313" key="2">
    <source>
        <dbReference type="Proteomes" id="UP000698242"/>
    </source>
</evidence>
<comment type="caution">
    <text evidence="1">The sequence shown here is derived from an EMBL/GenBank/DDBJ whole genome shotgun (WGS) entry which is preliminary data.</text>
</comment>
<dbReference type="InterPro" id="IPR044855">
    <property type="entry name" value="CoA-Trfase_III_dom3_sf"/>
</dbReference>
<dbReference type="EMBL" id="APKE01000013">
    <property type="protein sequence ID" value="KAF0676684.1"/>
    <property type="molecule type" value="Genomic_DNA"/>
</dbReference>
<dbReference type="InterPro" id="IPR003673">
    <property type="entry name" value="CoA-Trfase_fam_III"/>
</dbReference>
<evidence type="ECO:0000313" key="1">
    <source>
        <dbReference type="EMBL" id="KAF0676684.1"/>
    </source>
</evidence>
<dbReference type="OrthoDB" id="7208981at2"/>
<gene>
    <name evidence="1" type="ORF">PMES_00975</name>
</gene>
<name>A0A921NU50_9RHOB</name>
<dbReference type="Proteomes" id="UP000698242">
    <property type="component" value="Unassembled WGS sequence"/>
</dbReference>